<feature type="transmembrane region" description="Helical" evidence="1">
    <location>
        <begin position="44"/>
        <end position="67"/>
    </location>
</feature>
<dbReference type="EMBL" id="JAEUBD010001504">
    <property type="protein sequence ID" value="KAH3659820.1"/>
    <property type="molecule type" value="Genomic_DNA"/>
</dbReference>
<name>A0A9P8NU75_9ASCO</name>
<reference evidence="2" key="2">
    <citation type="submission" date="2021-01" db="EMBL/GenBank/DDBJ databases">
        <authorList>
            <person name="Schikora-Tamarit M.A."/>
        </authorList>
    </citation>
    <scope>NUCLEOTIDE SEQUENCE</scope>
    <source>
        <strain evidence="2">NCAIM Y.01608</strain>
    </source>
</reference>
<keyword evidence="1" id="KW-1133">Transmembrane helix</keyword>
<dbReference type="Proteomes" id="UP000788993">
    <property type="component" value="Unassembled WGS sequence"/>
</dbReference>
<protein>
    <submittedName>
        <fullName evidence="2">Uncharacterized protein</fullName>
    </submittedName>
</protein>
<evidence type="ECO:0000313" key="3">
    <source>
        <dbReference type="Proteomes" id="UP000788993"/>
    </source>
</evidence>
<gene>
    <name evidence="2" type="ORF">OGATHE_005865</name>
</gene>
<reference evidence="2" key="1">
    <citation type="journal article" date="2021" name="Open Biol.">
        <title>Shared evolutionary footprints suggest mitochondrial oxidative damage underlies multiple complex I losses in fungi.</title>
        <authorList>
            <person name="Schikora-Tamarit M.A."/>
            <person name="Marcet-Houben M."/>
            <person name="Nosek J."/>
            <person name="Gabaldon T."/>
        </authorList>
    </citation>
    <scope>NUCLEOTIDE SEQUENCE</scope>
    <source>
        <strain evidence="2">NCAIM Y.01608</strain>
    </source>
</reference>
<evidence type="ECO:0000313" key="2">
    <source>
        <dbReference type="EMBL" id="KAH3659820.1"/>
    </source>
</evidence>
<keyword evidence="3" id="KW-1185">Reference proteome</keyword>
<evidence type="ECO:0000256" key="1">
    <source>
        <dbReference type="SAM" id="Phobius"/>
    </source>
</evidence>
<keyword evidence="1" id="KW-0472">Membrane</keyword>
<keyword evidence="1" id="KW-0812">Transmembrane</keyword>
<dbReference type="AlphaFoldDB" id="A0A9P8NU75"/>
<organism evidence="2 3">
    <name type="scientific">Ogataea polymorpha</name>
    <dbReference type="NCBI Taxonomy" id="460523"/>
    <lineage>
        <taxon>Eukaryota</taxon>
        <taxon>Fungi</taxon>
        <taxon>Dikarya</taxon>
        <taxon>Ascomycota</taxon>
        <taxon>Saccharomycotina</taxon>
        <taxon>Pichiomycetes</taxon>
        <taxon>Pichiales</taxon>
        <taxon>Pichiaceae</taxon>
        <taxon>Ogataea</taxon>
    </lineage>
</organism>
<sequence length="226" mass="25914">MEFLQPPDQYLANLNQFGHRLDINTECWIHEVSESIKVFLGHNVLNNLCACYFVHFFVIAVVVIVVIQCRDIVSLNQSAANTWNSQSHTHKLRCDHFFNTSKPILGIDIENVAKNTKIPLEIWNPLLDKQSGHNRNDVAVGHERIDQFQRLFSDCGVGIVGGCHNDFLMLFDEFLVNFTGFDERQQPHIPQILIAVLNKTNQFADYQFCNFGIVRSKHFSIVNAID</sequence>
<comment type="caution">
    <text evidence="2">The sequence shown here is derived from an EMBL/GenBank/DDBJ whole genome shotgun (WGS) entry which is preliminary data.</text>
</comment>
<accession>A0A9P8NU75</accession>
<proteinExistence type="predicted"/>